<gene>
    <name evidence="1" type="ORF">NCGR_LOCUS6852</name>
</gene>
<accession>A0A811MMV3</accession>
<evidence type="ECO:0000313" key="1">
    <source>
        <dbReference type="EMBL" id="CAD6210817.1"/>
    </source>
</evidence>
<protein>
    <submittedName>
        <fullName evidence="1">Uncharacterized protein</fullName>
    </submittedName>
</protein>
<dbReference type="OrthoDB" id="2013327at2759"/>
<dbReference type="AlphaFoldDB" id="A0A811MMV3"/>
<name>A0A811MMV3_9POAL</name>
<organism evidence="1 2">
    <name type="scientific">Miscanthus lutarioriparius</name>
    <dbReference type="NCBI Taxonomy" id="422564"/>
    <lineage>
        <taxon>Eukaryota</taxon>
        <taxon>Viridiplantae</taxon>
        <taxon>Streptophyta</taxon>
        <taxon>Embryophyta</taxon>
        <taxon>Tracheophyta</taxon>
        <taxon>Spermatophyta</taxon>
        <taxon>Magnoliopsida</taxon>
        <taxon>Liliopsida</taxon>
        <taxon>Poales</taxon>
        <taxon>Poaceae</taxon>
        <taxon>PACMAD clade</taxon>
        <taxon>Panicoideae</taxon>
        <taxon>Andropogonodae</taxon>
        <taxon>Andropogoneae</taxon>
        <taxon>Saccharinae</taxon>
        <taxon>Miscanthus</taxon>
    </lineage>
</organism>
<reference evidence="1" key="1">
    <citation type="submission" date="2020-10" db="EMBL/GenBank/DDBJ databases">
        <authorList>
            <person name="Han B."/>
            <person name="Lu T."/>
            <person name="Zhao Q."/>
            <person name="Huang X."/>
            <person name="Zhao Y."/>
        </authorList>
    </citation>
    <scope>NUCLEOTIDE SEQUENCE</scope>
</reference>
<evidence type="ECO:0000313" key="2">
    <source>
        <dbReference type="Proteomes" id="UP000604825"/>
    </source>
</evidence>
<proteinExistence type="predicted"/>
<keyword evidence="2" id="KW-1185">Reference proteome</keyword>
<dbReference type="Proteomes" id="UP000604825">
    <property type="component" value="Unassembled WGS sequence"/>
</dbReference>
<sequence length="310" mass="35053">MHEQLMMHSLRLPTSYAHPYTADGKPGASRMREEEAGTKLRRWQHEDERGVVMRTLQPAMRQEAMVLFVSLMTYPPGLYLPVCTRPLFRAPAICFALLLVPAQALFSARSLAPACPPALAQDCLATAFPCVCAAYMPPRLAYGRFYSVIGGGNRLEKNMLKTDIIHHLDRCGLSLDDVKIDYNNRYDPLAALLRFSSKAMFTTANRQTSQNRVYRIDETSGEVWDLKKPFDGKTVLLQGVPRNALPEDIERFLCGTNFEPPFESFIRAGVPEPIRMVLVKFRTKTDAMNAFITKNRGFCLNNQVSMRVLQ</sequence>
<dbReference type="PANTHER" id="PTHR48167">
    <property type="entry name" value="EXPRESSED PROTEIN"/>
    <property type="match status" value="1"/>
</dbReference>
<comment type="caution">
    <text evidence="1">The sequence shown here is derived from an EMBL/GenBank/DDBJ whole genome shotgun (WGS) entry which is preliminary data.</text>
</comment>
<dbReference type="PANTHER" id="PTHR48167:SF2">
    <property type="entry name" value="EXPRESSED PROTEIN"/>
    <property type="match status" value="1"/>
</dbReference>
<dbReference type="EMBL" id="CAJGYO010000002">
    <property type="protein sequence ID" value="CAD6210817.1"/>
    <property type="molecule type" value="Genomic_DNA"/>
</dbReference>